<dbReference type="Proteomes" id="UP000290849">
    <property type="component" value="Unassembled WGS sequence"/>
</dbReference>
<comment type="caution">
    <text evidence="2">The sequence shown here is derived from an EMBL/GenBank/DDBJ whole genome shotgun (WGS) entry which is preliminary data.</text>
</comment>
<feature type="region of interest" description="Disordered" evidence="1">
    <location>
        <begin position="58"/>
        <end position="83"/>
    </location>
</feature>
<organism evidence="2 3">
    <name type="scientific">Achromobacter aloeverae</name>
    <dbReference type="NCBI Taxonomy" id="1750518"/>
    <lineage>
        <taxon>Bacteria</taxon>
        <taxon>Pseudomonadati</taxon>
        <taxon>Pseudomonadota</taxon>
        <taxon>Betaproteobacteria</taxon>
        <taxon>Burkholderiales</taxon>
        <taxon>Alcaligenaceae</taxon>
        <taxon>Achromobacter</taxon>
    </lineage>
</organism>
<reference evidence="2 3" key="1">
    <citation type="journal article" date="2017" name="Int. J. Syst. Evol. Microbiol.">
        <title>Achromobacter aloeverae sp. nov., isolated from the root of Aloe vera (L.) Burm.f.</title>
        <authorList>
            <person name="Kuncharoen N."/>
            <person name="Muramatsu Y."/>
            <person name="Shibata C."/>
            <person name="Kamakura Y."/>
            <person name="Nakagawa Y."/>
            <person name="Tanasupawat S."/>
        </authorList>
    </citation>
    <scope>NUCLEOTIDE SEQUENCE [LARGE SCALE GENOMIC DNA]</scope>
    <source>
        <strain evidence="2 3">AVA-1</strain>
    </source>
</reference>
<evidence type="ECO:0000256" key="1">
    <source>
        <dbReference type="SAM" id="MobiDB-lite"/>
    </source>
</evidence>
<protein>
    <submittedName>
        <fullName evidence="2">Uncharacterized protein</fullName>
    </submittedName>
</protein>
<feature type="region of interest" description="Disordered" evidence="1">
    <location>
        <begin position="296"/>
        <end position="341"/>
    </location>
</feature>
<dbReference type="EMBL" id="PYAL01000004">
    <property type="protein sequence ID" value="RXN88181.1"/>
    <property type="molecule type" value="Genomic_DNA"/>
</dbReference>
<sequence length="341" mass="35145">MIPAANPSAIFVSSSNTAPNDAGGPATAAALPITQASGRGVHGLRAQRARGRQTLSLRRNTGPYEPSAVRAQESQARRATHAANPQVGGAMTLDVYAQMMTGLLGSAGSRMPQIPALAAMPPQIPMSRSASTSLPRSMQVPPSAPPAMPLSMPMLSPMPMPPGMRAGQPQPAEWAGAMPAGIAPVPPLLIDPHVFDIPQADFSNAIPEAARALALAAAELRGYAARLETRTLDLSMQAMTVSGTSADLADARLMLSRSAQIALGAYTVVQTSADLLAARGVLERLDVAVRAGAQARPNSVASEAARPDSAATEPARLSPVPPIPQPSNQFNTPSSPDTFNA</sequence>
<keyword evidence="3" id="KW-1185">Reference proteome</keyword>
<evidence type="ECO:0000313" key="2">
    <source>
        <dbReference type="EMBL" id="RXN88181.1"/>
    </source>
</evidence>
<gene>
    <name evidence="2" type="ORF">C7R54_16650</name>
</gene>
<feature type="compositionally biased region" description="Polar residues" evidence="1">
    <location>
        <begin position="326"/>
        <end position="341"/>
    </location>
</feature>
<evidence type="ECO:0000313" key="3">
    <source>
        <dbReference type="Proteomes" id="UP000290849"/>
    </source>
</evidence>
<proteinExistence type="predicted"/>
<name>A0A4Q1HJD4_9BURK</name>
<dbReference type="AlphaFoldDB" id="A0A4Q1HJD4"/>
<accession>A0A4Q1HJD4</accession>